<name>A0A0A6P9Y1_9GAMM</name>
<reference evidence="2 3" key="1">
    <citation type="journal article" date="2016" name="Front. Microbiol.">
        <title>Single-Cell (Meta-)Genomics of a Dimorphic Candidatus Thiomargarita nelsonii Reveals Genomic Plasticity.</title>
        <authorList>
            <person name="Flood B.E."/>
            <person name="Fliss P."/>
            <person name="Jones D.S."/>
            <person name="Dick G.J."/>
            <person name="Jain S."/>
            <person name="Kaster A.K."/>
            <person name="Winkel M."/>
            <person name="Mussmann M."/>
            <person name="Bailey J."/>
        </authorList>
    </citation>
    <scope>NUCLEOTIDE SEQUENCE [LARGE SCALE GENOMIC DNA]</scope>
    <source>
        <strain evidence="2">Hydrate Ridge</strain>
    </source>
</reference>
<feature type="domain" description="PIN" evidence="1">
    <location>
        <begin position="7"/>
        <end position="121"/>
    </location>
</feature>
<proteinExistence type="predicted"/>
<dbReference type="Gene3D" id="3.40.50.1010">
    <property type="entry name" value="5'-nuclease"/>
    <property type="match status" value="1"/>
</dbReference>
<evidence type="ECO:0000313" key="2">
    <source>
        <dbReference type="EMBL" id="KHD07488.1"/>
    </source>
</evidence>
<sequence>MNDKYFFMDTNVVIYSLSNIVAKKKRAIELLSTKKAVISTQIISESVNVMSRKLKYDYSQIRRLTDKFVEKTTLHPITHDTIRMAFSIAEKYGYAYYDSQVIASALEHDCAILYSEDFQHEQLIENRLKIVNPFVKE</sequence>
<dbReference type="CDD" id="cd18692">
    <property type="entry name" value="PIN_VapC-like"/>
    <property type="match status" value="1"/>
</dbReference>
<gene>
    <name evidence="2" type="ORF">PN36_00720</name>
</gene>
<dbReference type="Pfam" id="PF01850">
    <property type="entry name" value="PIN"/>
    <property type="match status" value="1"/>
</dbReference>
<accession>A0A0A6P9Y1</accession>
<dbReference type="AlphaFoldDB" id="A0A0A6P9Y1"/>
<organism evidence="2 3">
    <name type="scientific">Candidatus Thiomargarita nelsonii</name>
    <dbReference type="NCBI Taxonomy" id="1003181"/>
    <lineage>
        <taxon>Bacteria</taxon>
        <taxon>Pseudomonadati</taxon>
        <taxon>Pseudomonadota</taxon>
        <taxon>Gammaproteobacteria</taxon>
        <taxon>Thiotrichales</taxon>
        <taxon>Thiotrichaceae</taxon>
        <taxon>Thiomargarita</taxon>
    </lineage>
</organism>
<evidence type="ECO:0000259" key="1">
    <source>
        <dbReference type="Pfam" id="PF01850"/>
    </source>
</evidence>
<keyword evidence="3" id="KW-1185">Reference proteome</keyword>
<protein>
    <recommendedName>
        <fullName evidence="1">PIN domain-containing protein</fullName>
    </recommendedName>
</protein>
<dbReference type="SUPFAM" id="SSF88723">
    <property type="entry name" value="PIN domain-like"/>
    <property type="match status" value="1"/>
</dbReference>
<dbReference type="Proteomes" id="UP000030428">
    <property type="component" value="Unassembled WGS sequence"/>
</dbReference>
<dbReference type="InterPro" id="IPR002716">
    <property type="entry name" value="PIN_dom"/>
</dbReference>
<comment type="caution">
    <text evidence="2">The sequence shown here is derived from an EMBL/GenBank/DDBJ whole genome shotgun (WGS) entry which is preliminary data.</text>
</comment>
<evidence type="ECO:0000313" key="3">
    <source>
        <dbReference type="Proteomes" id="UP000030428"/>
    </source>
</evidence>
<dbReference type="InterPro" id="IPR029060">
    <property type="entry name" value="PIN-like_dom_sf"/>
</dbReference>
<dbReference type="EMBL" id="JSZA02000002">
    <property type="protein sequence ID" value="KHD07488.1"/>
    <property type="molecule type" value="Genomic_DNA"/>
</dbReference>